<dbReference type="InterPro" id="IPR029028">
    <property type="entry name" value="Alpha/beta_knot_MTases"/>
</dbReference>
<feature type="region of interest" description="Disordered" evidence="10">
    <location>
        <begin position="108"/>
        <end position="146"/>
    </location>
</feature>
<dbReference type="OrthoDB" id="270651at2759"/>
<dbReference type="InterPro" id="IPR013123">
    <property type="entry name" value="SpoU_subst-bd"/>
</dbReference>
<dbReference type="SUPFAM" id="SSF55315">
    <property type="entry name" value="L30e-like"/>
    <property type="match status" value="1"/>
</dbReference>
<dbReference type="InterPro" id="IPR047182">
    <property type="entry name" value="MRM1"/>
</dbReference>
<dbReference type="PANTHER" id="PTHR46103">
    <property type="entry name" value="RRNA METHYLTRANSFERASE 1, MITOCHONDRIAL"/>
    <property type="match status" value="1"/>
</dbReference>
<sequence length="497" mass="54289">MDWGVSRLSLNAVSRLGRLASPSWTPSRYASLNSAIGRGIRRSAGRDSSWTSDAPDRSNRPRAFERRITPANRFTPRDRSRRDDTASIGAPFNEEEFIRTGNFRALPSEHQSSHAPRWSQQSDKQIPAPLNKSKTPHKGPRAHKVTHTMPERIREHTKIPDSVPYTTPASEFIYGTNAVEAALRCSRRQLYKLYLYQGANEELGAAKVTLRKLALSKGIPTKIAFAEWDRLLDKMSAGRPHNGCVIEASPLPKLPVRSLLEVPAVTEDSFRVELAPQTREEALVNGTNDQLSIIYPPDMRPGSQTRRYPVALLIDGVVDTGNLGAIIRSAYFLGIDAIIFAGRNSAPLSPVTIKASAGAAENMALLQVRNEVEFIQKSQENGWKFYAADAPGPGATYVDRALADGKDTMSTSPTAQAPSVIMMGSEASGLSGHIKSHADAFISIPGARHGLDMGVQSDPARIDSLNVSVAAALLMDMFMRTPLAMSKPAPRSKGKMW</sequence>
<keyword evidence="6" id="KW-0949">S-adenosyl-L-methionine</keyword>
<evidence type="ECO:0000256" key="1">
    <source>
        <dbReference type="ARBA" id="ARBA00004173"/>
    </source>
</evidence>
<keyword evidence="3" id="KW-0698">rRNA processing</keyword>
<feature type="compositionally biased region" description="Basic residues" evidence="10">
    <location>
        <begin position="134"/>
        <end position="146"/>
    </location>
</feature>
<dbReference type="CDD" id="cd18105">
    <property type="entry name" value="SpoU-like_MRM1"/>
    <property type="match status" value="1"/>
</dbReference>
<evidence type="ECO:0000256" key="3">
    <source>
        <dbReference type="ARBA" id="ARBA00022552"/>
    </source>
</evidence>
<feature type="compositionally biased region" description="Basic and acidic residues" evidence="10">
    <location>
        <begin position="54"/>
        <end position="68"/>
    </location>
</feature>
<dbReference type="SUPFAM" id="SSF75217">
    <property type="entry name" value="alpha/beta knot"/>
    <property type="match status" value="1"/>
</dbReference>
<dbReference type="EMBL" id="JAPQKS010000003">
    <property type="protein sequence ID" value="KAJ5238342.1"/>
    <property type="molecule type" value="Genomic_DNA"/>
</dbReference>
<dbReference type="Gene3D" id="3.40.1280.10">
    <property type="match status" value="1"/>
</dbReference>
<feature type="compositionally biased region" description="Polar residues" evidence="10">
    <location>
        <begin position="109"/>
        <end position="124"/>
    </location>
</feature>
<keyword evidence="8" id="KW-0496">Mitochondrion</keyword>
<accession>A0A9W9TRE0</accession>
<keyword evidence="5" id="KW-0808">Transferase</keyword>
<dbReference type="InterPro" id="IPR029064">
    <property type="entry name" value="Ribosomal_eL30-like_sf"/>
</dbReference>
<reference evidence="12" key="1">
    <citation type="submission" date="2022-11" db="EMBL/GenBank/DDBJ databases">
        <authorList>
            <person name="Petersen C."/>
        </authorList>
    </citation>
    <scope>NUCLEOTIDE SEQUENCE</scope>
    <source>
        <strain evidence="12">IBT 19713</strain>
    </source>
</reference>
<keyword evidence="7" id="KW-0809">Transit peptide</keyword>
<evidence type="ECO:0000313" key="13">
    <source>
        <dbReference type="Proteomes" id="UP001150941"/>
    </source>
</evidence>
<dbReference type="GO" id="GO:0016435">
    <property type="term" value="F:rRNA (guanine) methyltransferase activity"/>
    <property type="evidence" value="ECO:0007669"/>
    <property type="project" value="TreeGrafter"/>
</dbReference>
<reference evidence="12" key="2">
    <citation type="journal article" date="2023" name="IMA Fungus">
        <title>Comparative genomic study of the Penicillium genus elucidates a diverse pangenome and 15 lateral gene transfer events.</title>
        <authorList>
            <person name="Petersen C."/>
            <person name="Sorensen T."/>
            <person name="Nielsen M.R."/>
            <person name="Sondergaard T.E."/>
            <person name="Sorensen J.L."/>
            <person name="Fitzpatrick D.A."/>
            <person name="Frisvad J.C."/>
            <person name="Nielsen K.L."/>
        </authorList>
    </citation>
    <scope>NUCLEOTIDE SEQUENCE</scope>
    <source>
        <strain evidence="12">IBT 19713</strain>
    </source>
</reference>
<dbReference type="Pfam" id="PF08032">
    <property type="entry name" value="SpoU_sub_bind"/>
    <property type="match status" value="1"/>
</dbReference>
<protein>
    <recommendedName>
        <fullName evidence="9">rRNA methyltransferase 1, mitochondrial</fullName>
    </recommendedName>
</protein>
<dbReference type="Proteomes" id="UP001150941">
    <property type="component" value="Unassembled WGS sequence"/>
</dbReference>
<dbReference type="GeneID" id="83199561"/>
<dbReference type="Pfam" id="PF00588">
    <property type="entry name" value="SpoU_methylase"/>
    <property type="match status" value="1"/>
</dbReference>
<feature type="region of interest" description="Disordered" evidence="10">
    <location>
        <begin position="41"/>
        <end position="93"/>
    </location>
</feature>
<evidence type="ECO:0000256" key="10">
    <source>
        <dbReference type="SAM" id="MobiDB-lite"/>
    </source>
</evidence>
<dbReference type="FunFam" id="3.30.1330.30:FF:000035">
    <property type="entry name" value="TrmH family RNA methyltransferase"/>
    <property type="match status" value="1"/>
</dbReference>
<comment type="subcellular location">
    <subcellularLocation>
        <location evidence="1">Mitochondrion</location>
    </subcellularLocation>
</comment>
<dbReference type="AlphaFoldDB" id="A0A9W9TRE0"/>
<feature type="domain" description="RNA 2-O ribose methyltransferase substrate binding" evidence="11">
    <location>
        <begin position="172"/>
        <end position="254"/>
    </location>
</feature>
<evidence type="ECO:0000256" key="9">
    <source>
        <dbReference type="ARBA" id="ARBA00034881"/>
    </source>
</evidence>
<name>A0A9W9TRE0_9EURO</name>
<keyword evidence="4" id="KW-0489">Methyltransferase</keyword>
<organism evidence="12 13">
    <name type="scientific">Penicillium chermesinum</name>
    <dbReference type="NCBI Taxonomy" id="63820"/>
    <lineage>
        <taxon>Eukaryota</taxon>
        <taxon>Fungi</taxon>
        <taxon>Dikarya</taxon>
        <taxon>Ascomycota</taxon>
        <taxon>Pezizomycotina</taxon>
        <taxon>Eurotiomycetes</taxon>
        <taxon>Eurotiomycetidae</taxon>
        <taxon>Eurotiales</taxon>
        <taxon>Aspergillaceae</taxon>
        <taxon>Penicillium</taxon>
    </lineage>
</organism>
<dbReference type="InterPro" id="IPR029026">
    <property type="entry name" value="tRNA_m1G_MTases_N"/>
</dbReference>
<evidence type="ECO:0000256" key="5">
    <source>
        <dbReference type="ARBA" id="ARBA00022679"/>
    </source>
</evidence>
<dbReference type="RefSeq" id="XP_058331261.1">
    <property type="nucleotide sequence ID" value="XM_058472258.1"/>
</dbReference>
<feature type="compositionally biased region" description="Basic and acidic residues" evidence="10">
    <location>
        <begin position="75"/>
        <end position="85"/>
    </location>
</feature>
<evidence type="ECO:0000256" key="8">
    <source>
        <dbReference type="ARBA" id="ARBA00023128"/>
    </source>
</evidence>
<dbReference type="Gene3D" id="3.30.1330.30">
    <property type="match status" value="1"/>
</dbReference>
<evidence type="ECO:0000256" key="2">
    <source>
        <dbReference type="ARBA" id="ARBA00007228"/>
    </source>
</evidence>
<evidence type="ECO:0000256" key="7">
    <source>
        <dbReference type="ARBA" id="ARBA00022946"/>
    </source>
</evidence>
<evidence type="ECO:0000313" key="12">
    <source>
        <dbReference type="EMBL" id="KAJ5238342.1"/>
    </source>
</evidence>
<comment type="similarity">
    <text evidence="2">Belongs to the class IV-like SAM-binding methyltransferase superfamily. RNA methyltransferase TrmH family.</text>
</comment>
<proteinExistence type="inferred from homology"/>
<dbReference type="SMART" id="SM00967">
    <property type="entry name" value="SpoU_sub_bind"/>
    <property type="match status" value="1"/>
</dbReference>
<dbReference type="InterPro" id="IPR001537">
    <property type="entry name" value="SpoU_MeTrfase"/>
</dbReference>
<dbReference type="InterPro" id="IPR047261">
    <property type="entry name" value="MRM1_MeTrfase_dom"/>
</dbReference>
<dbReference type="GO" id="GO:0003723">
    <property type="term" value="F:RNA binding"/>
    <property type="evidence" value="ECO:0007669"/>
    <property type="project" value="InterPro"/>
</dbReference>
<evidence type="ECO:0000256" key="4">
    <source>
        <dbReference type="ARBA" id="ARBA00022603"/>
    </source>
</evidence>
<dbReference type="PANTHER" id="PTHR46103:SF1">
    <property type="entry name" value="RRNA METHYLTRANSFERASE 1, MITOCHONDRIAL"/>
    <property type="match status" value="1"/>
</dbReference>
<keyword evidence="13" id="KW-1185">Reference proteome</keyword>
<comment type="caution">
    <text evidence="12">The sequence shown here is derived from an EMBL/GenBank/DDBJ whole genome shotgun (WGS) entry which is preliminary data.</text>
</comment>
<dbReference type="GO" id="GO:0005739">
    <property type="term" value="C:mitochondrion"/>
    <property type="evidence" value="ECO:0007669"/>
    <property type="project" value="UniProtKB-SubCell"/>
</dbReference>
<evidence type="ECO:0000256" key="6">
    <source>
        <dbReference type="ARBA" id="ARBA00022691"/>
    </source>
</evidence>
<evidence type="ECO:0000259" key="11">
    <source>
        <dbReference type="SMART" id="SM00967"/>
    </source>
</evidence>
<gene>
    <name evidence="12" type="ORF">N7468_002961</name>
</gene>